<proteinExistence type="predicted"/>
<dbReference type="Proteomes" id="UP000790347">
    <property type="component" value="Unassembled WGS sequence"/>
</dbReference>
<gene>
    <name evidence="2" type="ORF">DERF_002468</name>
</gene>
<evidence type="ECO:0000313" key="2">
    <source>
        <dbReference type="EMBL" id="KAH9528527.1"/>
    </source>
</evidence>
<sequence length="75" mass="8731">MNGVSVLTKKENKVLKNKMLINDKIIPMDNEKTPSERQKNINGDEIVMEESSPNDHLKCQHEQQQQQNENDHCDK</sequence>
<reference evidence="2" key="2">
    <citation type="journal article" date="2022" name="Res Sq">
        <title>Comparative Genomics Reveals Insights into the Divergent Evolution of Astigmatic Mites and Household Pest Adaptations.</title>
        <authorList>
            <person name="Xiong Q."/>
            <person name="Wan A.T.-Y."/>
            <person name="Liu X.-Y."/>
            <person name="Fung C.S.-H."/>
            <person name="Xiao X."/>
            <person name="Malainual N."/>
            <person name="Hou J."/>
            <person name="Wang L."/>
            <person name="Wang M."/>
            <person name="Yang K."/>
            <person name="Cui Y."/>
            <person name="Leung E."/>
            <person name="Nong W."/>
            <person name="Shin S.-K."/>
            <person name="Au S."/>
            <person name="Jeong K.Y."/>
            <person name="Chew F.T."/>
            <person name="Hui J."/>
            <person name="Leung T.F."/>
            <person name="Tungtrongchitr A."/>
            <person name="Zhong N."/>
            <person name="Liu Z."/>
            <person name="Tsui S."/>
        </authorList>
    </citation>
    <scope>NUCLEOTIDE SEQUENCE</scope>
    <source>
        <strain evidence="2">Derf</strain>
        <tissue evidence="2">Whole organism</tissue>
    </source>
</reference>
<evidence type="ECO:0000313" key="3">
    <source>
        <dbReference type="Proteomes" id="UP000790347"/>
    </source>
</evidence>
<name>A0A922ID54_DERFA</name>
<protein>
    <submittedName>
        <fullName evidence="2">Uncharacterized protein</fullName>
    </submittedName>
</protein>
<keyword evidence="3" id="KW-1185">Reference proteome</keyword>
<accession>A0A922ID54</accession>
<comment type="caution">
    <text evidence="2">The sequence shown here is derived from an EMBL/GenBank/DDBJ whole genome shotgun (WGS) entry which is preliminary data.</text>
</comment>
<feature type="region of interest" description="Disordered" evidence="1">
    <location>
        <begin position="51"/>
        <end position="75"/>
    </location>
</feature>
<reference evidence="2" key="1">
    <citation type="submission" date="2013-05" db="EMBL/GenBank/DDBJ databases">
        <authorList>
            <person name="Yim A.K.Y."/>
            <person name="Chan T.F."/>
            <person name="Ji K.M."/>
            <person name="Liu X.Y."/>
            <person name="Zhou J.W."/>
            <person name="Li R.Q."/>
            <person name="Yang K.Y."/>
            <person name="Li J."/>
            <person name="Li M."/>
            <person name="Law P.T.W."/>
            <person name="Wu Y.L."/>
            <person name="Cai Z.L."/>
            <person name="Qin H."/>
            <person name="Bao Y."/>
            <person name="Leung R.K.K."/>
            <person name="Ng P.K.S."/>
            <person name="Zou J."/>
            <person name="Zhong X.J."/>
            <person name="Ran P.X."/>
            <person name="Zhong N.S."/>
            <person name="Liu Z.G."/>
            <person name="Tsui S.K.W."/>
        </authorList>
    </citation>
    <scope>NUCLEOTIDE SEQUENCE</scope>
    <source>
        <strain evidence="2">Derf</strain>
        <tissue evidence="2">Whole organism</tissue>
    </source>
</reference>
<dbReference type="EMBL" id="ASGP02000001">
    <property type="protein sequence ID" value="KAH9528527.1"/>
    <property type="molecule type" value="Genomic_DNA"/>
</dbReference>
<organism evidence="2 3">
    <name type="scientific">Dermatophagoides farinae</name>
    <name type="common">American house dust mite</name>
    <dbReference type="NCBI Taxonomy" id="6954"/>
    <lineage>
        <taxon>Eukaryota</taxon>
        <taxon>Metazoa</taxon>
        <taxon>Ecdysozoa</taxon>
        <taxon>Arthropoda</taxon>
        <taxon>Chelicerata</taxon>
        <taxon>Arachnida</taxon>
        <taxon>Acari</taxon>
        <taxon>Acariformes</taxon>
        <taxon>Sarcoptiformes</taxon>
        <taxon>Astigmata</taxon>
        <taxon>Psoroptidia</taxon>
        <taxon>Analgoidea</taxon>
        <taxon>Pyroglyphidae</taxon>
        <taxon>Dermatophagoidinae</taxon>
        <taxon>Dermatophagoides</taxon>
    </lineage>
</organism>
<dbReference type="AlphaFoldDB" id="A0A922ID54"/>
<evidence type="ECO:0000256" key="1">
    <source>
        <dbReference type="SAM" id="MobiDB-lite"/>
    </source>
</evidence>